<evidence type="ECO:0000256" key="2">
    <source>
        <dbReference type="SAM" id="SignalP"/>
    </source>
</evidence>
<evidence type="ECO:0000256" key="1">
    <source>
        <dbReference type="SAM" id="Phobius"/>
    </source>
</evidence>
<dbReference type="Proteomes" id="UP000230405">
    <property type="component" value="Unassembled WGS sequence"/>
</dbReference>
<organism evidence="5 6">
    <name type="scientific">Candidatus Komeilibacteria bacterium CG_4_10_14_0_2_um_filter_37_10</name>
    <dbReference type="NCBI Taxonomy" id="1974470"/>
    <lineage>
        <taxon>Bacteria</taxon>
        <taxon>Candidatus Komeiliibacteriota</taxon>
    </lineage>
</organism>
<dbReference type="SUPFAM" id="SSF74853">
    <property type="entry name" value="Lamin A/C globular tail domain"/>
    <property type="match status" value="1"/>
</dbReference>
<dbReference type="Gene3D" id="2.60.40.10">
    <property type="entry name" value="Immunoglobulins"/>
    <property type="match status" value="1"/>
</dbReference>
<dbReference type="CDD" id="cd00146">
    <property type="entry name" value="PKD"/>
    <property type="match status" value="1"/>
</dbReference>
<dbReference type="PROSITE" id="PS51841">
    <property type="entry name" value="LTD"/>
    <property type="match status" value="2"/>
</dbReference>
<evidence type="ECO:0008006" key="7">
    <source>
        <dbReference type="Google" id="ProtNLM"/>
    </source>
</evidence>
<dbReference type="InterPro" id="IPR022409">
    <property type="entry name" value="PKD/Chitinase_dom"/>
</dbReference>
<dbReference type="InterPro" id="IPR000601">
    <property type="entry name" value="PKD_dom"/>
</dbReference>
<dbReference type="InterPro" id="IPR013783">
    <property type="entry name" value="Ig-like_fold"/>
</dbReference>
<gene>
    <name evidence="5" type="ORF">COX77_01240</name>
</gene>
<dbReference type="SMART" id="SM00089">
    <property type="entry name" value="PKD"/>
    <property type="match status" value="1"/>
</dbReference>
<evidence type="ECO:0000313" key="6">
    <source>
        <dbReference type="Proteomes" id="UP000230405"/>
    </source>
</evidence>
<keyword evidence="2" id="KW-0732">Signal</keyword>
<protein>
    <recommendedName>
        <fullName evidence="7">PKD domain-containing protein</fullName>
    </recommendedName>
</protein>
<feature type="chain" id="PRO_5014676346" description="PKD domain-containing protein" evidence="2">
    <location>
        <begin position="22"/>
        <end position="676"/>
    </location>
</feature>
<dbReference type="Pfam" id="PF00932">
    <property type="entry name" value="LTD"/>
    <property type="match status" value="2"/>
</dbReference>
<name>A0A2M7VFW0_9BACT</name>
<evidence type="ECO:0000313" key="5">
    <source>
        <dbReference type="EMBL" id="PIZ99535.1"/>
    </source>
</evidence>
<dbReference type="EMBL" id="PFPO01000022">
    <property type="protein sequence ID" value="PIZ99535.1"/>
    <property type="molecule type" value="Genomic_DNA"/>
</dbReference>
<dbReference type="InterPro" id="IPR036415">
    <property type="entry name" value="Lamin_tail_dom_sf"/>
</dbReference>
<feature type="signal peptide" evidence="2">
    <location>
        <begin position="1"/>
        <end position="21"/>
    </location>
</feature>
<reference evidence="6" key="1">
    <citation type="submission" date="2017-09" db="EMBL/GenBank/DDBJ databases">
        <title>Depth-based differentiation of microbial function through sediment-hosted aquifers and enrichment of novel symbionts in the deep terrestrial subsurface.</title>
        <authorList>
            <person name="Probst A.J."/>
            <person name="Ladd B."/>
            <person name="Jarett J.K."/>
            <person name="Geller-Mcgrath D.E."/>
            <person name="Sieber C.M.K."/>
            <person name="Emerson J.B."/>
            <person name="Anantharaman K."/>
            <person name="Thomas B.C."/>
            <person name="Malmstrom R."/>
            <person name="Stieglmeier M."/>
            <person name="Klingl A."/>
            <person name="Woyke T."/>
            <person name="Ryan C.M."/>
            <person name="Banfield J.F."/>
        </authorList>
    </citation>
    <scope>NUCLEOTIDE SEQUENCE [LARGE SCALE GENOMIC DNA]</scope>
</reference>
<sequence>MKLKAFIIIGLLLYPLGNLQASSSDIIFTEIMYDLAGTDDKHEWVEIYNASTAAIVINDDWRFYDGTAHLLNIIQGEAILAPRGVAVIADDATTFLNNHPGFNGLLLDSVVKLSNDGEEIKLSLDDGSNWIAQVTYAVSSGANGDGKTLELINEQWQAGEINGTPGQYSGENSCNCQPEEINNDPIVPPPPPTPPEPISADIKIVINELCADPAGNDEEQEFIELYNVGTDSANLIGWRLQDESGTSFTLQTNLAAGGYLVVYRLQSKITLNNTTPEKVYLYDQSSKLIDSVSYEKSENLSYSRQENNEWQWVDKITPNAVNMGETIPQPSIVKIAVNVDEYYVQQKIRFNVDDEVINQDGGHYAWQWGDGQTSEGPTAEHQYNQPNSYIVKLIITDQDNKVVHESTREIKVVEQLVPECVQAAVLNSREDTKDINQQWLTISEVRDLTSSRVVTVKGIVVAPANGVSKKTFYLAEVSLAGEINLDQGLPVYFGEATINIAVGDLVLVTGQYKKTTTTAKINIKQQADITKVASRQLPRPMVLASGEVTEELINGLVVVTGELVQKKGANWIIDDGSGQIRLALASSANLKWPSGKIGDQVTAQGIVGKTASGLRVIIYQANNIEIRESEIIASTQEQKEVSIPNSRGGGVLDYFGYGLGAIGLGVLSVAAKLKMM</sequence>
<dbReference type="InterPro" id="IPR035986">
    <property type="entry name" value="PKD_dom_sf"/>
</dbReference>
<evidence type="ECO:0000259" key="3">
    <source>
        <dbReference type="PROSITE" id="PS50093"/>
    </source>
</evidence>
<dbReference type="AlphaFoldDB" id="A0A2M7VFW0"/>
<proteinExistence type="predicted"/>
<dbReference type="SUPFAM" id="SSF49299">
    <property type="entry name" value="PKD domain"/>
    <property type="match status" value="1"/>
</dbReference>
<evidence type="ECO:0000259" key="4">
    <source>
        <dbReference type="PROSITE" id="PS51841"/>
    </source>
</evidence>
<keyword evidence="1" id="KW-0472">Membrane</keyword>
<dbReference type="Gene3D" id="2.60.40.1260">
    <property type="entry name" value="Lamin Tail domain"/>
    <property type="match status" value="1"/>
</dbReference>
<dbReference type="Pfam" id="PF18911">
    <property type="entry name" value="PKD_4"/>
    <property type="match status" value="1"/>
</dbReference>
<dbReference type="PROSITE" id="PS50093">
    <property type="entry name" value="PKD"/>
    <property type="match status" value="1"/>
</dbReference>
<comment type="caution">
    <text evidence="5">The sequence shown here is derived from an EMBL/GenBank/DDBJ whole genome shotgun (WGS) entry which is preliminary data.</text>
</comment>
<keyword evidence="1" id="KW-1133">Transmembrane helix</keyword>
<keyword evidence="1" id="KW-0812">Transmembrane</keyword>
<feature type="domain" description="LTD" evidence="4">
    <location>
        <begin position="189"/>
        <end position="320"/>
    </location>
</feature>
<feature type="domain" description="LTD" evidence="4">
    <location>
        <begin position="15"/>
        <end position="138"/>
    </location>
</feature>
<feature type="transmembrane region" description="Helical" evidence="1">
    <location>
        <begin position="654"/>
        <end position="673"/>
    </location>
</feature>
<accession>A0A2M7VFW0</accession>
<dbReference type="InterPro" id="IPR001322">
    <property type="entry name" value="Lamin_tail_dom"/>
</dbReference>
<feature type="domain" description="PKD" evidence="3">
    <location>
        <begin position="364"/>
        <end position="397"/>
    </location>
</feature>